<evidence type="ECO:0000313" key="7">
    <source>
        <dbReference type="EMBL" id="GER38002.1"/>
    </source>
</evidence>
<protein>
    <submittedName>
        <fullName evidence="7">Isocitrate dehydrogenase V</fullName>
    </submittedName>
</protein>
<dbReference type="GO" id="GO:0006102">
    <property type="term" value="P:isocitrate metabolic process"/>
    <property type="evidence" value="ECO:0007669"/>
    <property type="project" value="TreeGrafter"/>
</dbReference>
<dbReference type="Proteomes" id="UP000325081">
    <property type="component" value="Unassembled WGS sequence"/>
</dbReference>
<feature type="region of interest" description="Disordered" evidence="5">
    <location>
        <begin position="1"/>
        <end position="30"/>
    </location>
</feature>
<accession>A0A5A7PZM3</accession>
<dbReference type="InterPro" id="IPR024084">
    <property type="entry name" value="IsoPropMal-DH-like_dom"/>
</dbReference>
<dbReference type="Pfam" id="PF01008">
    <property type="entry name" value="IF-2B"/>
    <property type="match status" value="1"/>
</dbReference>
<dbReference type="InterPro" id="IPR037171">
    <property type="entry name" value="NagB/RpiA_transferase-like"/>
</dbReference>
<dbReference type="Pfam" id="PF00180">
    <property type="entry name" value="Iso_dh"/>
    <property type="match status" value="1"/>
</dbReference>
<dbReference type="EMBL" id="BKCP01005406">
    <property type="protein sequence ID" value="GER38002.1"/>
    <property type="molecule type" value="Genomic_DNA"/>
</dbReference>
<keyword evidence="3" id="KW-0560">Oxidoreductase</keyword>
<evidence type="ECO:0000256" key="5">
    <source>
        <dbReference type="SAM" id="MobiDB-lite"/>
    </source>
</evidence>
<evidence type="ECO:0000313" key="8">
    <source>
        <dbReference type="Proteomes" id="UP000325081"/>
    </source>
</evidence>
<evidence type="ECO:0000259" key="6">
    <source>
        <dbReference type="SMART" id="SM01329"/>
    </source>
</evidence>
<evidence type="ECO:0000256" key="2">
    <source>
        <dbReference type="ARBA" id="ARBA00007769"/>
    </source>
</evidence>
<organism evidence="7 8">
    <name type="scientific">Striga asiatica</name>
    <name type="common">Asiatic witchweed</name>
    <name type="synonym">Buchnera asiatica</name>
    <dbReference type="NCBI Taxonomy" id="4170"/>
    <lineage>
        <taxon>Eukaryota</taxon>
        <taxon>Viridiplantae</taxon>
        <taxon>Streptophyta</taxon>
        <taxon>Embryophyta</taxon>
        <taxon>Tracheophyta</taxon>
        <taxon>Spermatophyta</taxon>
        <taxon>Magnoliopsida</taxon>
        <taxon>eudicotyledons</taxon>
        <taxon>Gunneridae</taxon>
        <taxon>Pentapetalae</taxon>
        <taxon>asterids</taxon>
        <taxon>lamiids</taxon>
        <taxon>Lamiales</taxon>
        <taxon>Orobanchaceae</taxon>
        <taxon>Buchnereae</taxon>
        <taxon>Striga</taxon>
    </lineage>
</organism>
<dbReference type="SUPFAM" id="SSF100950">
    <property type="entry name" value="NagB/RpiA/CoA transferase-like"/>
    <property type="match status" value="1"/>
</dbReference>
<keyword evidence="8" id="KW-1185">Reference proteome</keyword>
<dbReference type="PANTHER" id="PTHR11835">
    <property type="entry name" value="DECARBOXYLATING DEHYDROGENASES-ISOCITRATE, ISOPROPYLMALATE, TARTRATE"/>
    <property type="match status" value="1"/>
</dbReference>
<dbReference type="GO" id="GO:0006099">
    <property type="term" value="P:tricarboxylic acid cycle"/>
    <property type="evidence" value="ECO:0007669"/>
    <property type="project" value="TreeGrafter"/>
</dbReference>
<gene>
    <name evidence="7" type="ORF">STAS_14460</name>
</gene>
<dbReference type="GO" id="GO:0005739">
    <property type="term" value="C:mitochondrion"/>
    <property type="evidence" value="ECO:0007669"/>
    <property type="project" value="TreeGrafter"/>
</dbReference>
<dbReference type="Gene3D" id="3.40.50.10470">
    <property type="entry name" value="Translation initiation factor eif-2b, domain 2"/>
    <property type="match status" value="1"/>
</dbReference>
<dbReference type="SMART" id="SM01329">
    <property type="entry name" value="Iso_dh"/>
    <property type="match status" value="1"/>
</dbReference>
<sequence length="527" mass="57398">MKAGNRRKKAGKKGWRMKADNRRKKAGKKGYPSITARFQATDAVPVPAGGGGLTSKGWHPCAGAAAFAAAAGGGGGFVSQHFPVEIAALKPHAALTIFWFGLVNFEKGARDEFVDVVSTFTFVGAVRALHVLPQESPTSLKEPLGIVYSKKSSESNIEGLNAKSQENVRITKQLAGESGAEDEFSRSSSWSKTSLWTKIPSGKLLRYVELTVKDEQKSGLMETQAAEPEVVREIDVHFAHSVDSKTQGELWVGGRRPPATEGNDEAALIHKHREAGQSWLERPTATLIGKGHRSLNLTFRKELHLYANVRPCYSLPGYKTKYDVDLLAVRENTEGEYNGLEHQTADKSEGCRVFHYAKTHGRERVSAIHKANIMQKTDCLFLKLVKIPSLFDVFVMPILYGGIMNNLCAGLIGALTLVREVIALVEAVHGSGPDIAAKTSIQLSLAFIERAEKFANSPNVWLGDNCNTVPRLSIDSVVASMDAIDMVFVGSVGVLESGCIINMMGTYQTALVANSVNKPVYQFNQQR</sequence>
<dbReference type="GO" id="GO:0004449">
    <property type="term" value="F:isocitrate dehydrogenase (NAD+) activity"/>
    <property type="evidence" value="ECO:0007669"/>
    <property type="project" value="TreeGrafter"/>
</dbReference>
<dbReference type="PANTHER" id="PTHR11835:SF34">
    <property type="entry name" value="ISOCITRATE DEHYDROGENASE [NAD] SUBUNIT ALPHA, MITOCHONDRIAL"/>
    <property type="match status" value="1"/>
</dbReference>
<comment type="caution">
    <text evidence="7">The sequence shown here is derived from an EMBL/GenBank/DDBJ whole genome shotgun (WGS) entry which is preliminary data.</text>
</comment>
<comment type="similarity">
    <text evidence="1 4">Belongs to the eIF-2B alpha/beta/delta subunits family.</text>
</comment>
<feature type="compositionally biased region" description="Basic residues" evidence="5">
    <location>
        <begin position="1"/>
        <end position="28"/>
    </location>
</feature>
<dbReference type="AlphaFoldDB" id="A0A5A7PZM3"/>
<reference evidence="8" key="1">
    <citation type="journal article" date="2019" name="Curr. Biol.">
        <title>Genome Sequence of Striga asiatica Provides Insight into the Evolution of Plant Parasitism.</title>
        <authorList>
            <person name="Yoshida S."/>
            <person name="Kim S."/>
            <person name="Wafula E.K."/>
            <person name="Tanskanen J."/>
            <person name="Kim Y.M."/>
            <person name="Honaas L."/>
            <person name="Yang Z."/>
            <person name="Spallek T."/>
            <person name="Conn C.E."/>
            <person name="Ichihashi Y."/>
            <person name="Cheong K."/>
            <person name="Cui S."/>
            <person name="Der J.P."/>
            <person name="Gundlach H."/>
            <person name="Jiao Y."/>
            <person name="Hori C."/>
            <person name="Ishida J.K."/>
            <person name="Kasahara H."/>
            <person name="Kiba T."/>
            <person name="Kim M.S."/>
            <person name="Koo N."/>
            <person name="Laohavisit A."/>
            <person name="Lee Y.H."/>
            <person name="Lumba S."/>
            <person name="McCourt P."/>
            <person name="Mortimer J.C."/>
            <person name="Mutuku J.M."/>
            <person name="Nomura T."/>
            <person name="Sasaki-Sekimoto Y."/>
            <person name="Seto Y."/>
            <person name="Wang Y."/>
            <person name="Wakatake T."/>
            <person name="Sakakibara H."/>
            <person name="Demura T."/>
            <person name="Yamaguchi S."/>
            <person name="Yoneyama K."/>
            <person name="Manabe R.I."/>
            <person name="Nelson D.C."/>
            <person name="Schulman A.H."/>
            <person name="Timko M.P."/>
            <person name="dePamphilis C.W."/>
            <person name="Choi D."/>
            <person name="Shirasu K."/>
        </authorList>
    </citation>
    <scope>NUCLEOTIDE SEQUENCE [LARGE SCALE GENOMIC DNA]</scope>
    <source>
        <strain evidence="8">cv. UVA1</strain>
    </source>
</reference>
<evidence type="ECO:0000256" key="1">
    <source>
        <dbReference type="ARBA" id="ARBA00007251"/>
    </source>
</evidence>
<name>A0A5A7PZM3_STRAF</name>
<evidence type="ECO:0000256" key="4">
    <source>
        <dbReference type="RuleBase" id="RU003814"/>
    </source>
</evidence>
<proteinExistence type="inferred from homology"/>
<dbReference type="SUPFAM" id="SSF53659">
    <property type="entry name" value="Isocitrate/Isopropylmalate dehydrogenase-like"/>
    <property type="match status" value="1"/>
</dbReference>
<dbReference type="InterPro" id="IPR000649">
    <property type="entry name" value="IF-2B-related"/>
</dbReference>
<feature type="domain" description="Isopropylmalate dehydrogenase-like" evidence="6">
    <location>
        <begin position="228"/>
        <end position="484"/>
    </location>
</feature>
<dbReference type="InterPro" id="IPR042529">
    <property type="entry name" value="IF_2B-like_C"/>
</dbReference>
<dbReference type="Gene3D" id="3.40.718.10">
    <property type="entry name" value="Isopropylmalate Dehydrogenase"/>
    <property type="match status" value="3"/>
</dbReference>
<dbReference type="OrthoDB" id="10261637at2759"/>
<evidence type="ECO:0000256" key="3">
    <source>
        <dbReference type="ARBA" id="ARBA00023002"/>
    </source>
</evidence>
<comment type="similarity">
    <text evidence="2">Belongs to the isocitrate and isopropylmalate dehydrogenases family.</text>
</comment>